<dbReference type="Pfam" id="PF07660">
    <property type="entry name" value="STN"/>
    <property type="match status" value="1"/>
</dbReference>
<evidence type="ECO:0000256" key="8">
    <source>
        <dbReference type="ARBA" id="ARBA00023004"/>
    </source>
</evidence>
<evidence type="ECO:0000313" key="19">
    <source>
        <dbReference type="EMBL" id="GLK89750.1"/>
    </source>
</evidence>
<dbReference type="PANTHER" id="PTHR32552:SF74">
    <property type="entry name" value="HYDROXAMATE SIDEROPHORE RECEPTOR FHUE"/>
    <property type="match status" value="1"/>
</dbReference>
<sequence length="817" mass="89056">MYNLQLSPLAAAVHKKTRALLSPTLLVLALGSSQLATAEPVALDIPAQSLVGALNALAQQADLQLLYSPDAIKNLRTQPLKGNLEPAQALNQLLQGSGLTYELNGNSVTLRPLNADDAAALSPANITGQALGATTEDSGSYTSNVATIGKGEHKLKDIPQSVTIVTRKAMDDQNLNTLNEVLERTTGITTYQSPSGGKYIYSRGFEVETFQYDGVAMDRRYYGVGSGFTSDTQIYDRVEILRGANGLLQGAGEASGAVNLVRKRPKAEPSLSIEASAGSWDNYRQSIDGSTPLTSDGSLRGRVVAAHEDREYFYDDANSTKNVLYAMLEYDITDSTVIAAGASVEDLHSKPFFGGLPRAKDGSALDISRSTYTGADWNKWNNKQTTYFSDITHDFNEDWRLKGAATYVRETNDMFYSWQRGAVDPATGTGGINRAYLYEFENTNKAADLNLTGKFRNLGREHEVVVGANASELRTDDLQGGNINPGGVVNIYDPVSPPEPSRDTMLSNPNYSAYSQAKITQSGIYGVVRYKLLDPLTMVVGARTSNYKYDYNLERIVTGVTFPSSSKETGEVSPYGGFIYELTPEWSAYISYADIFKPQTVVDVKGAPMKPILGSNYELGLKGELLDGRVNTSFAIFRVDQKNKAALLDDSCPNCYVAGGKARSLGLDAEISGEVITDLQLYAGYTYTHTENLNDPGDDPDLPSQAGNAYNSYTPMHMLRIWGDYRLPGEYNKFSVGAGGTVQSKTYNQNFGLGKIEQGGYSVWNGRIAYQFDKTYSIAVNANNVFDRRYYSSVGWLNASGVFGDPRNYTLTLKADF</sequence>
<dbReference type="PANTHER" id="PTHR32552">
    <property type="entry name" value="FERRICHROME IRON RECEPTOR-RELATED"/>
    <property type="match status" value="1"/>
</dbReference>
<dbReference type="InterPro" id="IPR011662">
    <property type="entry name" value="Secretin/TonB_short_N"/>
</dbReference>
<keyword evidence="13 14" id="KW-0998">Cell outer membrane</keyword>
<organism evidence="19 20">
    <name type="scientific">Pseudomonas turukhanskensis</name>
    <dbReference type="NCBI Taxonomy" id="1806536"/>
    <lineage>
        <taxon>Bacteria</taxon>
        <taxon>Pseudomonadati</taxon>
        <taxon>Pseudomonadota</taxon>
        <taxon>Gammaproteobacteria</taxon>
        <taxon>Pseudomonadales</taxon>
        <taxon>Pseudomonadaceae</taxon>
        <taxon>Pseudomonas</taxon>
    </lineage>
</organism>
<evidence type="ECO:0000256" key="2">
    <source>
        <dbReference type="ARBA" id="ARBA00009810"/>
    </source>
</evidence>
<evidence type="ECO:0000256" key="15">
    <source>
        <dbReference type="PROSITE-ProRule" id="PRU10144"/>
    </source>
</evidence>
<evidence type="ECO:0000256" key="10">
    <source>
        <dbReference type="ARBA" id="ARBA00023077"/>
    </source>
</evidence>
<dbReference type="SUPFAM" id="SSF56935">
    <property type="entry name" value="Porins"/>
    <property type="match status" value="1"/>
</dbReference>
<dbReference type="Gene3D" id="2.40.170.20">
    <property type="entry name" value="TonB-dependent receptor, beta-barrel domain"/>
    <property type="match status" value="1"/>
</dbReference>
<comment type="caution">
    <text evidence="19">The sequence shown here is derived from an EMBL/GenBank/DDBJ whole genome shotgun (WGS) entry which is preliminary data.</text>
</comment>
<feature type="short sequence motif" description="TonB C-terminal box" evidence="15">
    <location>
        <begin position="800"/>
        <end position="817"/>
    </location>
</feature>
<comment type="subcellular location">
    <subcellularLocation>
        <location evidence="1 14">Cell outer membrane</location>
        <topology evidence="1 14">Multi-pass membrane protein</topology>
    </subcellularLocation>
</comment>
<dbReference type="AlphaFoldDB" id="A0A9W6K8Q5"/>
<reference evidence="19" key="2">
    <citation type="submission" date="2023-01" db="EMBL/GenBank/DDBJ databases">
        <authorList>
            <person name="Sun Q."/>
            <person name="Evtushenko L."/>
        </authorList>
    </citation>
    <scope>NUCLEOTIDE SEQUENCE</scope>
    <source>
        <strain evidence="19">VKM B-2935</strain>
    </source>
</reference>
<comment type="similarity">
    <text evidence="2 14 16">Belongs to the TonB-dependent receptor family.</text>
</comment>
<dbReference type="Pfam" id="PF00593">
    <property type="entry name" value="TonB_dep_Rec_b-barrel"/>
    <property type="match status" value="1"/>
</dbReference>
<evidence type="ECO:0000256" key="7">
    <source>
        <dbReference type="ARBA" id="ARBA00022729"/>
    </source>
</evidence>
<evidence type="ECO:0000256" key="3">
    <source>
        <dbReference type="ARBA" id="ARBA00022448"/>
    </source>
</evidence>
<keyword evidence="10 16" id="KW-0798">TonB box</keyword>
<dbReference type="Gene3D" id="2.170.130.10">
    <property type="entry name" value="TonB-dependent receptor, plug domain"/>
    <property type="match status" value="1"/>
</dbReference>
<evidence type="ECO:0000256" key="12">
    <source>
        <dbReference type="ARBA" id="ARBA00023170"/>
    </source>
</evidence>
<dbReference type="Proteomes" id="UP001143328">
    <property type="component" value="Unassembled WGS sequence"/>
</dbReference>
<accession>A0A9W6K8Q5</accession>
<dbReference type="InterPro" id="IPR037066">
    <property type="entry name" value="Plug_dom_sf"/>
</dbReference>
<dbReference type="PROSITE" id="PS01156">
    <property type="entry name" value="TONB_DEPENDENT_REC_2"/>
    <property type="match status" value="1"/>
</dbReference>
<keyword evidence="6 14" id="KW-0812">Transmembrane</keyword>
<evidence type="ECO:0000313" key="20">
    <source>
        <dbReference type="Proteomes" id="UP001143328"/>
    </source>
</evidence>
<dbReference type="EMBL" id="BSFN01000007">
    <property type="protein sequence ID" value="GLK89750.1"/>
    <property type="molecule type" value="Genomic_DNA"/>
</dbReference>
<evidence type="ECO:0000256" key="11">
    <source>
        <dbReference type="ARBA" id="ARBA00023136"/>
    </source>
</evidence>
<dbReference type="GO" id="GO:0009279">
    <property type="term" value="C:cell outer membrane"/>
    <property type="evidence" value="ECO:0007669"/>
    <property type="project" value="UniProtKB-SubCell"/>
</dbReference>
<dbReference type="PROSITE" id="PS52016">
    <property type="entry name" value="TONB_DEPENDENT_REC_3"/>
    <property type="match status" value="1"/>
</dbReference>
<dbReference type="GO" id="GO:0038023">
    <property type="term" value="F:signaling receptor activity"/>
    <property type="evidence" value="ECO:0007669"/>
    <property type="project" value="InterPro"/>
</dbReference>
<proteinExistence type="inferred from homology"/>
<evidence type="ECO:0000256" key="13">
    <source>
        <dbReference type="ARBA" id="ARBA00023237"/>
    </source>
</evidence>
<dbReference type="InterPro" id="IPR010105">
    <property type="entry name" value="TonB_sidphr_rcpt"/>
</dbReference>
<dbReference type="Pfam" id="PF07715">
    <property type="entry name" value="Plug"/>
    <property type="match status" value="1"/>
</dbReference>
<dbReference type="InterPro" id="IPR036942">
    <property type="entry name" value="Beta-barrel_TonB_sf"/>
</dbReference>
<keyword evidence="11 14" id="KW-0472">Membrane</keyword>
<dbReference type="GO" id="GO:0015344">
    <property type="term" value="F:siderophore uptake transmembrane transporter activity"/>
    <property type="evidence" value="ECO:0007669"/>
    <property type="project" value="TreeGrafter"/>
</dbReference>
<keyword evidence="20" id="KW-1185">Reference proteome</keyword>
<keyword evidence="9" id="KW-0406">Ion transport</keyword>
<protein>
    <submittedName>
        <fullName evidence="19">Ligand-gated channel</fullName>
    </submittedName>
</protein>
<evidence type="ECO:0000256" key="5">
    <source>
        <dbReference type="ARBA" id="ARBA00022496"/>
    </source>
</evidence>
<feature type="domain" description="Secretin/TonB short N-terminal" evidence="18">
    <location>
        <begin position="63"/>
        <end position="113"/>
    </location>
</feature>
<evidence type="ECO:0000256" key="1">
    <source>
        <dbReference type="ARBA" id="ARBA00004571"/>
    </source>
</evidence>
<keyword evidence="7 17" id="KW-0732">Signal</keyword>
<keyword evidence="3 14" id="KW-0813">Transport</keyword>
<dbReference type="GO" id="GO:0015891">
    <property type="term" value="P:siderophore transport"/>
    <property type="evidence" value="ECO:0007669"/>
    <property type="project" value="InterPro"/>
</dbReference>
<dbReference type="InterPro" id="IPR010917">
    <property type="entry name" value="TonB_rcpt_CS"/>
</dbReference>
<reference evidence="19" key="1">
    <citation type="journal article" date="2014" name="Int. J. Syst. Evol. Microbiol.">
        <title>Complete genome sequence of Corynebacterium casei LMG S-19264T (=DSM 44701T), isolated from a smear-ripened cheese.</title>
        <authorList>
            <consortium name="US DOE Joint Genome Institute (JGI-PGF)"/>
            <person name="Walter F."/>
            <person name="Albersmeier A."/>
            <person name="Kalinowski J."/>
            <person name="Ruckert C."/>
        </authorList>
    </citation>
    <scope>NUCLEOTIDE SEQUENCE</scope>
    <source>
        <strain evidence="19">VKM B-2935</strain>
    </source>
</reference>
<dbReference type="InterPro" id="IPR000531">
    <property type="entry name" value="Beta-barrel_TonB"/>
</dbReference>
<dbReference type="NCBIfam" id="TIGR01783">
    <property type="entry name" value="TonB-siderophor"/>
    <property type="match status" value="1"/>
</dbReference>
<feature type="signal peptide" evidence="17">
    <location>
        <begin position="1"/>
        <end position="38"/>
    </location>
</feature>
<dbReference type="InterPro" id="IPR039426">
    <property type="entry name" value="TonB-dep_rcpt-like"/>
</dbReference>
<evidence type="ECO:0000256" key="6">
    <source>
        <dbReference type="ARBA" id="ARBA00022692"/>
    </source>
</evidence>
<dbReference type="CDD" id="cd01347">
    <property type="entry name" value="ligand_gated_channel"/>
    <property type="match status" value="1"/>
</dbReference>
<keyword evidence="12" id="KW-0675">Receptor</keyword>
<dbReference type="Gene3D" id="3.55.50.30">
    <property type="match status" value="1"/>
</dbReference>
<evidence type="ECO:0000256" key="9">
    <source>
        <dbReference type="ARBA" id="ARBA00023065"/>
    </source>
</evidence>
<evidence type="ECO:0000256" key="4">
    <source>
        <dbReference type="ARBA" id="ARBA00022452"/>
    </source>
</evidence>
<dbReference type="RefSeq" id="WP_271195939.1">
    <property type="nucleotide sequence ID" value="NZ_BSFN01000007.1"/>
</dbReference>
<dbReference type="SMART" id="SM00965">
    <property type="entry name" value="STN"/>
    <property type="match status" value="1"/>
</dbReference>
<dbReference type="InterPro" id="IPR012910">
    <property type="entry name" value="Plug_dom"/>
</dbReference>
<keyword evidence="4 14" id="KW-1134">Transmembrane beta strand</keyword>
<dbReference type="FunFam" id="2.170.130.10:FF:000010">
    <property type="entry name" value="Ferripyoverdine receptor"/>
    <property type="match status" value="1"/>
</dbReference>
<evidence type="ECO:0000256" key="16">
    <source>
        <dbReference type="RuleBase" id="RU003357"/>
    </source>
</evidence>
<evidence type="ECO:0000256" key="17">
    <source>
        <dbReference type="SAM" id="SignalP"/>
    </source>
</evidence>
<gene>
    <name evidence="19" type="primary">pbuA_2</name>
    <name evidence="19" type="ORF">GCM10017655_28120</name>
</gene>
<keyword evidence="5" id="KW-0410">Iron transport</keyword>
<evidence type="ECO:0000256" key="14">
    <source>
        <dbReference type="PROSITE-ProRule" id="PRU01360"/>
    </source>
</evidence>
<name>A0A9W6K8Q5_9PSED</name>
<feature type="chain" id="PRO_5040922538" evidence="17">
    <location>
        <begin position="39"/>
        <end position="817"/>
    </location>
</feature>
<evidence type="ECO:0000259" key="18">
    <source>
        <dbReference type="SMART" id="SM00965"/>
    </source>
</evidence>
<keyword evidence="8" id="KW-0408">Iron</keyword>